<evidence type="ECO:0000256" key="1">
    <source>
        <dbReference type="SAM" id="MobiDB-lite"/>
    </source>
</evidence>
<feature type="region of interest" description="Disordered" evidence="1">
    <location>
        <begin position="53"/>
        <end position="81"/>
    </location>
</feature>
<feature type="transmembrane region" description="Helical" evidence="2">
    <location>
        <begin position="6"/>
        <end position="29"/>
    </location>
</feature>
<dbReference type="STRING" id="420953.SAMN05192543_101314"/>
<keyword evidence="2" id="KW-0472">Membrane</keyword>
<evidence type="ECO:0000313" key="3">
    <source>
        <dbReference type="EMBL" id="SFH86224.1"/>
    </source>
</evidence>
<sequence length="191" mass="20779">MQIKTIRVAGSIGIVSIGVAIYLTGVVSASHDSHWSKKNENQLATQIANNFQPAHKSNKSGYLRVSTSPDSNSTQLIGLDSNKNSVRDDIDEYIDKTYPEPRQHAAMIQFATAYGALLVNGGTVDGARKATSEVVRAIQCGIEVFGDSNVTKQKTILAMMLDSKERFTAYAVATHNEEGQVFPRFEGEPCL</sequence>
<dbReference type="AlphaFoldDB" id="A0A1I3DHK2"/>
<dbReference type="OrthoDB" id="8908297at2"/>
<keyword evidence="2" id="KW-0812">Transmembrane</keyword>
<protein>
    <submittedName>
        <fullName evidence="3">Uncharacterized protein</fullName>
    </submittedName>
</protein>
<evidence type="ECO:0000313" key="4">
    <source>
        <dbReference type="Proteomes" id="UP000199548"/>
    </source>
</evidence>
<proteinExistence type="predicted"/>
<gene>
    <name evidence="3" type="ORF">SAMN05192543_101314</name>
</gene>
<name>A0A1I3DHK2_9BURK</name>
<dbReference type="Proteomes" id="UP000199548">
    <property type="component" value="Unassembled WGS sequence"/>
</dbReference>
<organism evidence="3 4">
    <name type="scientific">Paraburkholderia megapolitana</name>
    <dbReference type="NCBI Taxonomy" id="420953"/>
    <lineage>
        <taxon>Bacteria</taxon>
        <taxon>Pseudomonadati</taxon>
        <taxon>Pseudomonadota</taxon>
        <taxon>Betaproteobacteria</taxon>
        <taxon>Burkholderiales</taxon>
        <taxon>Burkholderiaceae</taxon>
        <taxon>Paraburkholderia</taxon>
    </lineage>
</organism>
<keyword evidence="2" id="KW-1133">Transmembrane helix</keyword>
<keyword evidence="4" id="KW-1185">Reference proteome</keyword>
<dbReference type="RefSeq" id="WP_091006641.1">
    <property type="nucleotide sequence ID" value="NZ_CP041743.1"/>
</dbReference>
<accession>A0A1I3DHK2</accession>
<dbReference type="EMBL" id="FOQU01000001">
    <property type="protein sequence ID" value="SFH86224.1"/>
    <property type="molecule type" value="Genomic_DNA"/>
</dbReference>
<feature type="compositionally biased region" description="Polar residues" evidence="1">
    <location>
        <begin position="65"/>
        <end position="81"/>
    </location>
</feature>
<reference evidence="3 4" key="1">
    <citation type="submission" date="2016-10" db="EMBL/GenBank/DDBJ databases">
        <authorList>
            <person name="de Groot N.N."/>
        </authorList>
    </citation>
    <scope>NUCLEOTIDE SEQUENCE [LARGE SCALE GENOMIC DNA]</scope>
    <source>
        <strain evidence="3 4">LMG 23650</strain>
    </source>
</reference>
<evidence type="ECO:0000256" key="2">
    <source>
        <dbReference type="SAM" id="Phobius"/>
    </source>
</evidence>